<sequence>MIQIRRFQKCEPPQGGFFIREKVSSTLKGVGVQRHIFKVEQAVLDSLQRNGNSMHLSALACDQEISSHRGAGIEIIDVILAMMIRGFVGFDCETRIVTG</sequence>
<proteinExistence type="predicted"/>
<gene>
    <name evidence="1" type="ORF">A3I33_02290</name>
</gene>
<accession>A0A1G1Z925</accession>
<dbReference type="EMBL" id="MHJA01000011">
    <property type="protein sequence ID" value="OGY61145.1"/>
    <property type="molecule type" value="Genomic_DNA"/>
</dbReference>
<name>A0A1G1Z925_9BACT</name>
<dbReference type="Proteomes" id="UP000176544">
    <property type="component" value="Unassembled WGS sequence"/>
</dbReference>
<comment type="caution">
    <text evidence="1">The sequence shown here is derived from an EMBL/GenBank/DDBJ whole genome shotgun (WGS) entry which is preliminary data.</text>
</comment>
<dbReference type="AlphaFoldDB" id="A0A1G1Z925"/>
<protein>
    <submittedName>
        <fullName evidence="1">Uncharacterized protein</fullName>
    </submittedName>
</protein>
<reference evidence="1 2" key="1">
    <citation type="journal article" date="2016" name="Nat. Commun.">
        <title>Thousands of microbial genomes shed light on interconnected biogeochemical processes in an aquifer system.</title>
        <authorList>
            <person name="Anantharaman K."/>
            <person name="Brown C.T."/>
            <person name="Hug L.A."/>
            <person name="Sharon I."/>
            <person name="Castelle C.J."/>
            <person name="Probst A.J."/>
            <person name="Thomas B.C."/>
            <person name="Singh A."/>
            <person name="Wilkins M.J."/>
            <person name="Karaoz U."/>
            <person name="Brodie E.L."/>
            <person name="Williams K.H."/>
            <person name="Hubbard S.S."/>
            <person name="Banfield J.F."/>
        </authorList>
    </citation>
    <scope>NUCLEOTIDE SEQUENCE [LARGE SCALE GENOMIC DNA]</scope>
</reference>
<evidence type="ECO:0000313" key="1">
    <source>
        <dbReference type="EMBL" id="OGY61145.1"/>
    </source>
</evidence>
<organism evidence="1 2">
    <name type="scientific">Candidatus Colwellbacteria bacterium RIFCSPLOWO2_02_FULL_45_11</name>
    <dbReference type="NCBI Taxonomy" id="1797692"/>
    <lineage>
        <taxon>Bacteria</taxon>
        <taxon>Candidatus Colwelliibacteriota</taxon>
    </lineage>
</organism>
<evidence type="ECO:0000313" key="2">
    <source>
        <dbReference type="Proteomes" id="UP000176544"/>
    </source>
</evidence>